<evidence type="ECO:0000256" key="1">
    <source>
        <dbReference type="SAM" id="MobiDB-lite"/>
    </source>
</evidence>
<dbReference type="PANTHER" id="PTHR13060:SF0">
    <property type="entry name" value="PROTEIN ECDYSONELESS HOMOLOG"/>
    <property type="match status" value="1"/>
</dbReference>
<dbReference type="RefSeq" id="XP_008086180.1">
    <property type="nucleotide sequence ID" value="XM_008087989.1"/>
</dbReference>
<feature type="compositionally biased region" description="Basic and acidic residues" evidence="1">
    <location>
        <begin position="513"/>
        <end position="528"/>
    </location>
</feature>
<evidence type="ECO:0000313" key="3">
    <source>
        <dbReference type="Proteomes" id="UP000016922"/>
    </source>
</evidence>
<accession>S3CMN4</accession>
<feature type="region of interest" description="Disordered" evidence="1">
    <location>
        <begin position="451"/>
        <end position="593"/>
    </location>
</feature>
<protein>
    <submittedName>
        <fullName evidence="2">Uncharacterized protein</fullName>
    </submittedName>
</protein>
<dbReference type="GeneID" id="19461960"/>
<dbReference type="OMA" id="TKDYIWQ"/>
<name>S3CMN4_GLAL2</name>
<dbReference type="PANTHER" id="PTHR13060">
    <property type="entry name" value="SGT1 PROTEIN HSGT1 SUPPRESSOR OF GCR2"/>
    <property type="match status" value="1"/>
</dbReference>
<feature type="compositionally biased region" description="Acidic residues" evidence="1">
    <location>
        <begin position="578"/>
        <end position="593"/>
    </location>
</feature>
<gene>
    <name evidence="2" type="ORF">GLAREA_02904</name>
</gene>
<feature type="region of interest" description="Disordered" evidence="1">
    <location>
        <begin position="409"/>
        <end position="433"/>
    </location>
</feature>
<reference evidence="2 3" key="1">
    <citation type="journal article" date="2013" name="BMC Genomics">
        <title>Genomics-driven discovery of the pneumocandin biosynthetic gene cluster in the fungus Glarea lozoyensis.</title>
        <authorList>
            <person name="Chen L."/>
            <person name="Yue Q."/>
            <person name="Zhang X."/>
            <person name="Xiang M."/>
            <person name="Wang C."/>
            <person name="Li S."/>
            <person name="Che Y."/>
            <person name="Ortiz-Lopez F.J."/>
            <person name="Bills G.F."/>
            <person name="Liu X."/>
            <person name="An Z."/>
        </authorList>
    </citation>
    <scope>NUCLEOTIDE SEQUENCE [LARGE SCALE GENOMIC DNA]</scope>
    <source>
        <strain evidence="3">ATCC 20868 / MF5171</strain>
    </source>
</reference>
<dbReference type="Pfam" id="PF07093">
    <property type="entry name" value="SGT1"/>
    <property type="match status" value="1"/>
</dbReference>
<organism evidence="2 3">
    <name type="scientific">Glarea lozoyensis (strain ATCC 20868 / MF5171)</name>
    <dbReference type="NCBI Taxonomy" id="1116229"/>
    <lineage>
        <taxon>Eukaryota</taxon>
        <taxon>Fungi</taxon>
        <taxon>Dikarya</taxon>
        <taxon>Ascomycota</taxon>
        <taxon>Pezizomycotina</taxon>
        <taxon>Leotiomycetes</taxon>
        <taxon>Helotiales</taxon>
        <taxon>Helotiaceae</taxon>
        <taxon>Glarea</taxon>
    </lineage>
</organism>
<dbReference type="AlphaFoldDB" id="S3CMN4"/>
<dbReference type="InterPro" id="IPR010770">
    <property type="entry name" value="Ecd"/>
</dbReference>
<sequence>MDSKGDYQGFDNGFEGFPKRLPDDCVEYSLFVIDAKLKPQKEILSRLEYIRKEGNKLAESLLKEYIWQREGFQLSVKTDKGSALLHKGTGQYANTTPGMTFLHGLTNYGDSVEDEWLIVYILKELSNRFQDLWIKVTDTDGEFLLIEAANALPRWLNPEIADNRVWLHSNSLRLIPPSDSLTPALSSSLDLEEACRIIATNPSTLIHSPLIEAEAFYRLRNYPSQIQASLHHAVVTIPRKLAYILHVRPAYIAPAVEAFYLRDPIAMKSLGASSSNHKFPAEDLVTVSVRLTKVLYAQVNSQQFSPPPVWKDQLAKAKSLPVSAGAKPHTRLETGMKITSGVEMLVTDPKNEDNRSVREIRILLDDLAAGDELLPTDDEISTWENVLREDDEKWMDINFEDFERELDGKRKAQTADKPGTFGPLPPSGFGDANTQADLKKMVERFETFLNNDEADMDGVDVDDMDIDNDDDDSDEDSDDEDKAMSFDEAEFSRMMREMMGLPADEETINPKSTETDPGKLSNDRRLEELDSDDGDEEEEIQKLMKGMEAELNEAGALNLNPAPKMSGSGTSLRRATDDGEQEDNESSDDEDVNIDFNLAKNLLESFKSQAGMPGPGGNLLGLMGLQLPRDEDDEQQPTVKKS</sequence>
<feature type="compositionally biased region" description="Basic and acidic residues" evidence="1">
    <location>
        <begin position="482"/>
        <end position="496"/>
    </location>
</feature>
<feature type="compositionally biased region" description="Acidic residues" evidence="1">
    <location>
        <begin position="452"/>
        <end position="481"/>
    </location>
</feature>
<feature type="compositionally biased region" description="Acidic residues" evidence="1">
    <location>
        <begin position="529"/>
        <end position="539"/>
    </location>
</feature>
<dbReference type="GO" id="GO:0005634">
    <property type="term" value="C:nucleus"/>
    <property type="evidence" value="ECO:0007669"/>
    <property type="project" value="TreeGrafter"/>
</dbReference>
<keyword evidence="3" id="KW-1185">Reference proteome</keyword>
<proteinExistence type="predicted"/>
<feature type="region of interest" description="Disordered" evidence="1">
    <location>
        <begin position="607"/>
        <end position="642"/>
    </location>
</feature>
<dbReference type="OrthoDB" id="27237at2759"/>
<dbReference type="HOGENOM" id="CLU_006241_2_0_1"/>
<dbReference type="STRING" id="1116229.S3CMN4"/>
<dbReference type="Proteomes" id="UP000016922">
    <property type="component" value="Unassembled WGS sequence"/>
</dbReference>
<dbReference type="eggNOG" id="KOG2406">
    <property type="taxonomic scope" value="Eukaryota"/>
</dbReference>
<dbReference type="EMBL" id="KE145370">
    <property type="protein sequence ID" value="EPE26990.1"/>
    <property type="molecule type" value="Genomic_DNA"/>
</dbReference>
<evidence type="ECO:0000313" key="2">
    <source>
        <dbReference type="EMBL" id="EPE26990.1"/>
    </source>
</evidence>
<dbReference type="KEGG" id="glz:GLAREA_02904"/>